<keyword evidence="2" id="KW-1185">Reference proteome</keyword>
<organism evidence="1 2">
    <name type="scientific">Kordia aestuariivivens</name>
    <dbReference type="NCBI Taxonomy" id="2759037"/>
    <lineage>
        <taxon>Bacteria</taxon>
        <taxon>Pseudomonadati</taxon>
        <taxon>Bacteroidota</taxon>
        <taxon>Flavobacteriia</taxon>
        <taxon>Flavobacteriales</taxon>
        <taxon>Flavobacteriaceae</taxon>
        <taxon>Kordia</taxon>
    </lineage>
</organism>
<sequence>MNQFDQYNAMMSLEQALVPTAGLVDSRTEADNLRLLVDIASLFNFYDRTNTINGNWSPFLLKDPVFLVASIAKTSFQKAYSLFINTCLQLEVALNKKTNDTFISNAFNQLFDQLTFIFKTIERWTYYMQQSSLEYNLKTYIIQQVKEKQSALLWALLALKNDLTTNDIIPNIRPVDTFAYENYDKKIWKESKGKRPYWELLNLKYSPQTDYVYYFFKDFIALIKKIETLLNGSFSEILKEIFTIAEDAYTALVKAIDIFFSVSESLVKKVTEFIEEIAGFVHQVIHKIRDELEVKLESIKDEDTSETIDAILSEFDALQDTIKEIDDEHSYEDLKGIVIKILKAIKAIVIKITVMLLKFGTSIFDIIKEIFKAIANTFKKIGEELYAKLNELLKHILEKQVRQDIYNGIKGTGKTVFAFYSNCISYAETELESVQNVPGHFPDTILLRTFTSLLKIYQTQLNSLSEKHLNFYYGDILKQLPNSVSPDTVFACSDLAKKTATFQLPKSTVFTAGLDANKQAILFETTSKVSLNPAKIANAYTLAIGNADKKMYLQELPPVTAVKKDESGNIQQWKTFGSENTPIGTKEDLAIAFASPLFFLAEAKTRTIKLTFTLSDSNTSDLSTDNTTCYLSTAKAWFPILKKNSPITQDGSTVTLTITLCQTDPAITAFTKNPDGYTSDWPLLKLVFSNNQNLQNPTEIETLNIDVDVKELQNFALYNDFGLLNAKKPFQPLGPTPTVDQSFMIGSAEIFSKPTNSITITMNWNPFPADFNFAVYYKEYNDFLNDVYSKEPKDLVAARELLEKVLDLENSFFNKITETQEALFKSLFDTTKTDASKLITEADSKLKKAIEAQNEALVKEIDPKNATIKKVITLHNILLSYIITEEATLLKEVGTDGNLDAKKITETEQVVLSKIISTKNSIILQLTAAESSLSKAPPLKTKSVFKNAIDSIFNRHTTTPTTLLEDDTSGDTTEFQFSNDSFEVNFKWLQNGLWEEFYTNQEPEEVLISSESKLNLFFPTEPTGIEIPDTRAFTFPGLNVNIIEVDPALQKTPLTLTDKSSTGFLKMQLVTPDDGFGLNLYPKIIGAIALFNARLIMEKSSESLVNPPNLPFIPTVSLFSGDYNASINYDFSTNDETYPLECFYYTPFLNYKVFDTVDGISTKNTTIGSSPARDDSGIITPLTALPLVATFVSNGQLFLELADVIAPAKVSFYFELARTYTEQAVTTNSVSYSYLSTDGWKALTSIADGTNGFTCSGIITINIPKDITNDHETMTGTNFWIAMGTETSPDNFPQTSFLKTNGITLQRIVSSNDFSTVTPQIIADTITSPETAIPEISATIQPFASFGGKAAETNQQMNSRVSTRLKTKDRLVTAEDYFNVIRLEFPEVYYSKTMYTAKKASTYVIKRVSDATETNAFVPLLSECKELEIQNYIKERISPFVKVSVGNFKLNYVLIIADIQLQSDEDVTTVTKEINNAINIYLAPWITSAQSQITVDTGLNTAQLASFINSYDSVLEVNSISIQIVTENFNPKEIKPEDGKQEISQEDGMILVPSLNNITENSFINYHL</sequence>
<protein>
    <recommendedName>
        <fullName evidence="3">Baseplate protein J-like domain-containing protein</fullName>
    </recommendedName>
</protein>
<dbReference type="Proteomes" id="UP000619238">
    <property type="component" value="Unassembled WGS sequence"/>
</dbReference>
<evidence type="ECO:0000313" key="1">
    <source>
        <dbReference type="EMBL" id="MBC8754341.1"/>
    </source>
</evidence>
<gene>
    <name evidence="1" type="ORF">H2O64_06640</name>
</gene>
<evidence type="ECO:0000313" key="2">
    <source>
        <dbReference type="Proteomes" id="UP000619238"/>
    </source>
</evidence>
<proteinExistence type="predicted"/>
<evidence type="ECO:0008006" key="3">
    <source>
        <dbReference type="Google" id="ProtNLM"/>
    </source>
</evidence>
<reference evidence="1 2" key="1">
    <citation type="submission" date="2020-07" db="EMBL/GenBank/DDBJ databases">
        <title>Description of Kordia aestuariivivens sp. nov., isolated from a tidal flat.</title>
        <authorList>
            <person name="Park S."/>
            <person name="Yoon J.-H."/>
        </authorList>
    </citation>
    <scope>NUCLEOTIDE SEQUENCE [LARGE SCALE GENOMIC DNA]</scope>
    <source>
        <strain evidence="1 2">YSTF-M3</strain>
    </source>
</reference>
<name>A0ABR7Q7K9_9FLAO</name>
<dbReference type="RefSeq" id="WP_187561382.1">
    <property type="nucleotide sequence ID" value="NZ_JACGWS010000003.1"/>
</dbReference>
<accession>A0ABR7Q7K9</accession>
<comment type="caution">
    <text evidence="1">The sequence shown here is derived from an EMBL/GenBank/DDBJ whole genome shotgun (WGS) entry which is preliminary data.</text>
</comment>
<dbReference type="EMBL" id="JACGWS010000003">
    <property type="protein sequence ID" value="MBC8754341.1"/>
    <property type="molecule type" value="Genomic_DNA"/>
</dbReference>